<dbReference type="NCBIfam" id="TIGR01420">
    <property type="entry name" value="pilT_fam"/>
    <property type="match status" value="1"/>
</dbReference>
<dbReference type="PANTHER" id="PTHR30486">
    <property type="entry name" value="TWITCHING MOTILITY PROTEIN PILT"/>
    <property type="match status" value="1"/>
</dbReference>
<evidence type="ECO:0000313" key="3">
    <source>
        <dbReference type="EMBL" id="ABI67866.1"/>
    </source>
</evidence>
<accession>Q0AZI8</accession>
<dbReference type="PROSITE" id="PS00662">
    <property type="entry name" value="T2SP_E"/>
    <property type="match status" value="1"/>
</dbReference>
<name>Q0AZI8_SYNWW</name>
<dbReference type="RefSeq" id="WP_011639971.1">
    <property type="nucleotide sequence ID" value="NC_008346.1"/>
</dbReference>
<dbReference type="InterPro" id="IPR050921">
    <property type="entry name" value="T4SS_GSP_E_ATPase"/>
</dbReference>
<dbReference type="Gene3D" id="3.30.450.90">
    <property type="match status" value="1"/>
</dbReference>
<dbReference type="GO" id="GO:0005524">
    <property type="term" value="F:ATP binding"/>
    <property type="evidence" value="ECO:0007669"/>
    <property type="project" value="InterPro"/>
</dbReference>
<evidence type="ECO:0000256" key="1">
    <source>
        <dbReference type="ARBA" id="ARBA00006611"/>
    </source>
</evidence>
<organism evidence="3 4">
    <name type="scientific">Syntrophomonas wolfei subsp. wolfei (strain DSM 2245B / Goettingen)</name>
    <dbReference type="NCBI Taxonomy" id="335541"/>
    <lineage>
        <taxon>Bacteria</taxon>
        <taxon>Bacillati</taxon>
        <taxon>Bacillota</taxon>
        <taxon>Clostridia</taxon>
        <taxon>Eubacteriales</taxon>
        <taxon>Syntrophomonadaceae</taxon>
        <taxon>Syntrophomonas</taxon>
    </lineage>
</organism>
<dbReference type="Gene3D" id="3.40.50.300">
    <property type="entry name" value="P-loop containing nucleotide triphosphate hydrolases"/>
    <property type="match status" value="1"/>
</dbReference>
<dbReference type="GO" id="GO:0016887">
    <property type="term" value="F:ATP hydrolysis activity"/>
    <property type="evidence" value="ECO:0007669"/>
    <property type="project" value="InterPro"/>
</dbReference>
<dbReference type="SUPFAM" id="SSF52540">
    <property type="entry name" value="P-loop containing nucleoside triphosphate hydrolases"/>
    <property type="match status" value="1"/>
</dbReference>
<dbReference type="AlphaFoldDB" id="Q0AZI8"/>
<dbReference type="Pfam" id="PF00437">
    <property type="entry name" value="T2SSE"/>
    <property type="match status" value="1"/>
</dbReference>
<dbReference type="CDD" id="cd01131">
    <property type="entry name" value="PilT"/>
    <property type="match status" value="1"/>
</dbReference>
<dbReference type="KEGG" id="swo:Swol_0532"/>
<dbReference type="SMART" id="SM00382">
    <property type="entry name" value="AAA"/>
    <property type="match status" value="1"/>
</dbReference>
<evidence type="ECO:0000259" key="2">
    <source>
        <dbReference type="PROSITE" id="PS00662"/>
    </source>
</evidence>
<feature type="domain" description="Bacterial type II secretion system protein E" evidence="2">
    <location>
        <begin position="198"/>
        <end position="212"/>
    </location>
</feature>
<reference evidence="4" key="1">
    <citation type="journal article" date="2010" name="Environ. Microbiol.">
        <title>The genome of Syntrophomonas wolfei: new insights into syntrophic metabolism and biohydrogen production.</title>
        <authorList>
            <person name="Sieber J.R."/>
            <person name="Sims D.R."/>
            <person name="Han C."/>
            <person name="Kim E."/>
            <person name="Lykidis A."/>
            <person name="Lapidus A.L."/>
            <person name="McDonnald E."/>
            <person name="Rohlin L."/>
            <person name="Culley D.E."/>
            <person name="Gunsalus R."/>
            <person name="McInerney M.J."/>
        </authorList>
    </citation>
    <scope>NUCLEOTIDE SEQUENCE [LARGE SCALE GENOMIC DNA]</scope>
    <source>
        <strain evidence="4">DSM 2245B / Goettingen</strain>
    </source>
</reference>
<dbReference type="EMBL" id="CP000448">
    <property type="protein sequence ID" value="ABI67866.1"/>
    <property type="molecule type" value="Genomic_DNA"/>
</dbReference>
<dbReference type="HOGENOM" id="CLU_013446_4_0_9"/>
<gene>
    <name evidence="3" type="ordered locus">Swol_0532</name>
</gene>
<dbReference type="InterPro" id="IPR027417">
    <property type="entry name" value="P-loop_NTPase"/>
</dbReference>
<dbReference type="eggNOG" id="COG2805">
    <property type="taxonomic scope" value="Bacteria"/>
</dbReference>
<sequence length="350" mass="39050">MAFIKLEEILKKAVEMGASDVHLGYSQPPLYRVNGHLVSLPEDLLLGKEEVQSLAREIIPHKGIMEAFQKQGEVDFAYSIPGIARFRVNLFKQRSSWALAIRIIPLKIPEWDELGLPPIVRELAMQEKGLVLISGSSGSGKSTTLAAMIDLLNQSRKFHILTLEDPIEYLHSNHNCIVNQREIGADSKSFPQALRAALRQDPDVIMLGEMRDLETISTTITAAETGHLVLASLHSGTAIQTLERIIDIFPPHQQTQLRLQLANCLQGVINQQLLCRADGKGRILAVEVMIATPAVRNLIRENKIHQIYSSMQTGSSFGMVTMEKAMQELWHQRLISDEEASKQGLVWGRS</sequence>
<evidence type="ECO:0000313" key="4">
    <source>
        <dbReference type="Proteomes" id="UP000001968"/>
    </source>
</evidence>
<dbReference type="InterPro" id="IPR003593">
    <property type="entry name" value="AAA+_ATPase"/>
</dbReference>
<proteinExistence type="inferred from homology"/>
<dbReference type="Proteomes" id="UP000001968">
    <property type="component" value="Chromosome"/>
</dbReference>
<dbReference type="STRING" id="335541.Swol_0532"/>
<dbReference type="InterPro" id="IPR001482">
    <property type="entry name" value="T2SS/T4SS_dom"/>
</dbReference>
<dbReference type="InterPro" id="IPR006321">
    <property type="entry name" value="PilT/PilU"/>
</dbReference>
<keyword evidence="4" id="KW-1185">Reference proteome</keyword>
<protein>
    <submittedName>
        <fullName evidence="3">Twitching motility protein</fullName>
    </submittedName>
</protein>
<comment type="similarity">
    <text evidence="1">Belongs to the GSP E family.</text>
</comment>